<dbReference type="AlphaFoldDB" id="A0AAE1CY73"/>
<evidence type="ECO:0000313" key="5">
    <source>
        <dbReference type="Proteomes" id="UP001283361"/>
    </source>
</evidence>
<feature type="compositionally biased region" description="Polar residues" evidence="1">
    <location>
        <begin position="207"/>
        <end position="225"/>
    </location>
</feature>
<feature type="compositionally biased region" description="Polar residues" evidence="1">
    <location>
        <begin position="425"/>
        <end position="435"/>
    </location>
</feature>
<feature type="region of interest" description="Disordered" evidence="1">
    <location>
        <begin position="382"/>
        <end position="435"/>
    </location>
</feature>
<proteinExistence type="predicted"/>
<keyword evidence="2" id="KW-1133">Transmembrane helix</keyword>
<keyword evidence="2" id="KW-0812">Transmembrane</keyword>
<comment type="caution">
    <text evidence="4">The sequence shown here is derived from an EMBL/GenBank/DDBJ whole genome shotgun (WGS) entry which is preliminary data.</text>
</comment>
<feature type="region of interest" description="Disordered" evidence="1">
    <location>
        <begin position="207"/>
        <end position="226"/>
    </location>
</feature>
<evidence type="ECO:0000313" key="4">
    <source>
        <dbReference type="EMBL" id="KAK3744493.1"/>
    </source>
</evidence>
<evidence type="ECO:0000256" key="2">
    <source>
        <dbReference type="SAM" id="Phobius"/>
    </source>
</evidence>
<sequence length="435" mass="48309">MSPAQSFPLRSVGFAVALLFVPAGVCAQYRYHDSPDNEGWFGEVVVDRHINITFDKSTLTRFYDCFCRNWSNKIEQPYYEKAIKPDKKVKGMSYFEATRSPESIRVTMRAGNTGNNFMCIVASGGYHKITCTRMRNAVAKCVRRDDCELYHLKLDPSISGECLDICVNIGWIATYSVRFGLSARAGPKFPVISKDLCPDHPWAKLQTTASTHTPSTNSTASASHGSSRDRALSDGILIALIVASVLLVLLIVSIILFIVCYWRKLRDSRQKQSIGVQTRRRPIRSSSFQRLALLSQNLFRTPRRVPQTEATAPQVGPDPEPIYYEISNSDYEEPVIVPLGGPEGEPKRDKGRECLYRKLPMAGPGTLGQAEDSNLRTYGKVSASPEIVKPPDLVPAGELGGDRGPQVLPLSVEGTARPQPKPRNRTSQSTFKIRN</sequence>
<dbReference type="EMBL" id="JAWDGP010006256">
    <property type="protein sequence ID" value="KAK3744493.1"/>
    <property type="molecule type" value="Genomic_DNA"/>
</dbReference>
<feature type="transmembrane region" description="Helical" evidence="2">
    <location>
        <begin position="236"/>
        <end position="262"/>
    </location>
</feature>
<evidence type="ECO:0000256" key="3">
    <source>
        <dbReference type="SAM" id="SignalP"/>
    </source>
</evidence>
<organism evidence="4 5">
    <name type="scientific">Elysia crispata</name>
    <name type="common">lettuce slug</name>
    <dbReference type="NCBI Taxonomy" id="231223"/>
    <lineage>
        <taxon>Eukaryota</taxon>
        <taxon>Metazoa</taxon>
        <taxon>Spiralia</taxon>
        <taxon>Lophotrochozoa</taxon>
        <taxon>Mollusca</taxon>
        <taxon>Gastropoda</taxon>
        <taxon>Heterobranchia</taxon>
        <taxon>Euthyneura</taxon>
        <taxon>Panpulmonata</taxon>
        <taxon>Sacoglossa</taxon>
        <taxon>Placobranchoidea</taxon>
        <taxon>Plakobranchidae</taxon>
        <taxon>Elysia</taxon>
    </lineage>
</organism>
<name>A0AAE1CY73_9GAST</name>
<keyword evidence="5" id="KW-1185">Reference proteome</keyword>
<keyword evidence="3" id="KW-0732">Signal</keyword>
<accession>A0AAE1CY73</accession>
<reference evidence="4" key="1">
    <citation type="journal article" date="2023" name="G3 (Bethesda)">
        <title>A reference genome for the long-term kleptoplast-retaining sea slug Elysia crispata morphotype clarki.</title>
        <authorList>
            <person name="Eastman K.E."/>
            <person name="Pendleton A.L."/>
            <person name="Shaikh M.A."/>
            <person name="Suttiyut T."/>
            <person name="Ogas R."/>
            <person name="Tomko P."/>
            <person name="Gavelis G."/>
            <person name="Widhalm J.R."/>
            <person name="Wisecaver J.H."/>
        </authorList>
    </citation>
    <scope>NUCLEOTIDE SEQUENCE</scope>
    <source>
        <strain evidence="4">ECLA1</strain>
    </source>
</reference>
<feature type="chain" id="PRO_5042074227" evidence="3">
    <location>
        <begin position="28"/>
        <end position="435"/>
    </location>
</feature>
<keyword evidence="2" id="KW-0472">Membrane</keyword>
<gene>
    <name evidence="4" type="ORF">RRG08_065538</name>
</gene>
<evidence type="ECO:0000256" key="1">
    <source>
        <dbReference type="SAM" id="MobiDB-lite"/>
    </source>
</evidence>
<feature type="signal peptide" evidence="3">
    <location>
        <begin position="1"/>
        <end position="27"/>
    </location>
</feature>
<dbReference type="Proteomes" id="UP001283361">
    <property type="component" value="Unassembled WGS sequence"/>
</dbReference>
<protein>
    <submittedName>
        <fullName evidence="4">Uncharacterized protein</fullName>
    </submittedName>
</protein>